<organism evidence="5 6">
    <name type="scientific">Desulfosudis oleivorans (strain DSM 6200 / JCM 39069 / Hxd3)</name>
    <name type="common">Desulfococcus oleovorans</name>
    <dbReference type="NCBI Taxonomy" id="96561"/>
    <lineage>
        <taxon>Bacteria</taxon>
        <taxon>Pseudomonadati</taxon>
        <taxon>Thermodesulfobacteriota</taxon>
        <taxon>Desulfobacteria</taxon>
        <taxon>Desulfobacterales</taxon>
        <taxon>Desulfosudaceae</taxon>
        <taxon>Desulfosudis</taxon>
    </lineage>
</organism>
<accession>A8ZST0</accession>
<evidence type="ECO:0000256" key="1">
    <source>
        <dbReference type="ARBA" id="ARBA00022723"/>
    </source>
</evidence>
<keyword evidence="3" id="KW-0411">Iron-sulfur</keyword>
<dbReference type="AlphaFoldDB" id="A8ZST0"/>
<gene>
    <name evidence="5" type="ordered locus">Dole_0183</name>
</gene>
<dbReference type="SUPFAM" id="SSF54862">
    <property type="entry name" value="4Fe-4S ferredoxins"/>
    <property type="match status" value="1"/>
</dbReference>
<evidence type="ECO:0000259" key="4">
    <source>
        <dbReference type="PROSITE" id="PS51379"/>
    </source>
</evidence>
<dbReference type="PROSITE" id="PS51379">
    <property type="entry name" value="4FE4S_FER_2"/>
    <property type="match status" value="2"/>
</dbReference>
<dbReference type="RefSeq" id="WP_012173612.1">
    <property type="nucleotide sequence ID" value="NC_009943.1"/>
</dbReference>
<dbReference type="Proteomes" id="UP000008561">
    <property type="component" value="Chromosome"/>
</dbReference>
<keyword evidence="6" id="KW-1185">Reference proteome</keyword>
<protein>
    <submittedName>
        <fullName evidence="5">4Fe-4S ferredoxin iron-sulfur binding domain protein</fullName>
    </submittedName>
</protein>
<dbReference type="Gene3D" id="3.30.70.20">
    <property type="match status" value="1"/>
</dbReference>
<dbReference type="Pfam" id="PF12838">
    <property type="entry name" value="Fer4_7"/>
    <property type="match status" value="1"/>
</dbReference>
<dbReference type="InterPro" id="IPR017900">
    <property type="entry name" value="4Fe4S_Fe_S_CS"/>
</dbReference>
<dbReference type="PROSITE" id="PS00198">
    <property type="entry name" value="4FE4S_FER_1"/>
    <property type="match status" value="1"/>
</dbReference>
<dbReference type="HOGENOM" id="CLU_043380_1_0_7"/>
<dbReference type="InterPro" id="IPR017896">
    <property type="entry name" value="4Fe4S_Fe-S-bd"/>
</dbReference>
<dbReference type="EMBL" id="CP000859">
    <property type="protein sequence ID" value="ABW65993.1"/>
    <property type="molecule type" value="Genomic_DNA"/>
</dbReference>
<keyword evidence="1" id="KW-0479">Metal-binding</keyword>
<evidence type="ECO:0000256" key="2">
    <source>
        <dbReference type="ARBA" id="ARBA00023004"/>
    </source>
</evidence>
<name>A8ZST0_DESOH</name>
<evidence type="ECO:0000313" key="6">
    <source>
        <dbReference type="Proteomes" id="UP000008561"/>
    </source>
</evidence>
<dbReference type="eggNOG" id="COG1149">
    <property type="taxonomic scope" value="Bacteria"/>
</dbReference>
<reference evidence="5 6" key="1">
    <citation type="submission" date="2007-10" db="EMBL/GenBank/DDBJ databases">
        <title>Complete sequence of Desulfococcus oleovorans Hxd3.</title>
        <authorList>
            <consortium name="US DOE Joint Genome Institute"/>
            <person name="Copeland A."/>
            <person name="Lucas S."/>
            <person name="Lapidus A."/>
            <person name="Barry K."/>
            <person name="Glavina del Rio T."/>
            <person name="Dalin E."/>
            <person name="Tice H."/>
            <person name="Pitluck S."/>
            <person name="Kiss H."/>
            <person name="Brettin T."/>
            <person name="Bruce D."/>
            <person name="Detter J.C."/>
            <person name="Han C."/>
            <person name="Schmutz J."/>
            <person name="Larimer F."/>
            <person name="Land M."/>
            <person name="Hauser L."/>
            <person name="Kyrpides N."/>
            <person name="Kim E."/>
            <person name="Wawrik B."/>
            <person name="Richardson P."/>
        </authorList>
    </citation>
    <scope>NUCLEOTIDE SEQUENCE [LARGE SCALE GENOMIC DNA]</scope>
    <source>
        <strain evidence="6">DSM 6200 / JCM 39069 / Hxd3</strain>
    </source>
</reference>
<sequence length="386" mass="43885">MPKAADPYKKLNNILNMFDLKVPKSRKFTKLLKLLYTPEEAELLGHFGTPYMHMEPIGTTVRITGRNKEDVEALFENMVKKGTLFFQKGDNGERLYSLPPFIPGIYEFYTMSENDPFETKKDILKLLDDYFFETFVPEAFNSSNYPWFRVLPAEHPVKRTISIEKSVDARTRILPFEIASEYISSAQYIAVGDCACRDHAAMQDGKPRCDKPKDVCLVFESVAEYWVEKGIGRRITHEEAVNVLQRSAEAGLVHCTTNNRVFGERMSGMICNCCPCCCFILQGVLRTRGQQGIAKSNFQPVIKTEECNLCMACVDKCPVNALYHHKPHKDDGSDNFIALNESECLGCGVCVMACDNEAIQLVKVRDTVPEIDVLHMGDRHNKERRH</sequence>
<evidence type="ECO:0000256" key="3">
    <source>
        <dbReference type="ARBA" id="ARBA00023014"/>
    </source>
</evidence>
<dbReference type="KEGG" id="dol:Dole_0183"/>
<keyword evidence="2" id="KW-0408">Iron</keyword>
<feature type="domain" description="4Fe-4S ferredoxin-type" evidence="4">
    <location>
        <begin position="298"/>
        <end position="327"/>
    </location>
</feature>
<feature type="domain" description="4Fe-4S ferredoxin-type" evidence="4">
    <location>
        <begin position="335"/>
        <end position="364"/>
    </location>
</feature>
<dbReference type="STRING" id="96561.Dole_0183"/>
<evidence type="ECO:0000313" key="5">
    <source>
        <dbReference type="EMBL" id="ABW65993.1"/>
    </source>
</evidence>
<dbReference type="GO" id="GO:0046872">
    <property type="term" value="F:metal ion binding"/>
    <property type="evidence" value="ECO:0007669"/>
    <property type="project" value="UniProtKB-KW"/>
</dbReference>
<dbReference type="GO" id="GO:0051536">
    <property type="term" value="F:iron-sulfur cluster binding"/>
    <property type="evidence" value="ECO:0007669"/>
    <property type="project" value="UniProtKB-KW"/>
</dbReference>
<dbReference type="OrthoDB" id="5422255at2"/>
<proteinExistence type="predicted"/>